<accession>A0A1P8MVX3</accession>
<proteinExistence type="predicted"/>
<organism evidence="1 2">
    <name type="scientific">Tateyamaria omphalii</name>
    <dbReference type="NCBI Taxonomy" id="299262"/>
    <lineage>
        <taxon>Bacteria</taxon>
        <taxon>Pseudomonadati</taxon>
        <taxon>Pseudomonadota</taxon>
        <taxon>Alphaproteobacteria</taxon>
        <taxon>Rhodobacterales</taxon>
        <taxon>Roseobacteraceae</taxon>
        <taxon>Tateyamaria</taxon>
    </lineage>
</organism>
<reference evidence="1 2" key="1">
    <citation type="submission" date="2017-01" db="EMBL/GenBank/DDBJ databases">
        <title>Complete genome of Tateyamaria omphalii DOK1-4 isolated from seawater in Dokdo.</title>
        <authorList>
            <person name="Kim J.H."/>
            <person name="Chi W.-J."/>
        </authorList>
    </citation>
    <scope>NUCLEOTIDE SEQUENCE [LARGE SCALE GENOMIC DNA]</scope>
    <source>
        <strain evidence="1 2">DOK1-4</strain>
    </source>
</reference>
<evidence type="ECO:0000313" key="2">
    <source>
        <dbReference type="Proteomes" id="UP000186336"/>
    </source>
</evidence>
<dbReference type="KEGG" id="tom:BWR18_11080"/>
<evidence type="ECO:0000313" key="1">
    <source>
        <dbReference type="EMBL" id="APX12161.1"/>
    </source>
</evidence>
<keyword evidence="2" id="KW-1185">Reference proteome</keyword>
<dbReference type="RefSeq" id="WP_076628251.1">
    <property type="nucleotide sequence ID" value="NZ_CP019312.1"/>
</dbReference>
<sequence length="84" mass="9104">MRLNFGTCLAVIATFASAQSRSDLDAPLETIVFTASDTLRGIVGEHLNDPDLWPYILEFNAISSPAVVVPGMELQMPVKQVRAS</sequence>
<gene>
    <name evidence="1" type="ORF">BWR18_11080</name>
</gene>
<dbReference type="AlphaFoldDB" id="A0A1P8MVX3"/>
<name>A0A1P8MVX3_9RHOB</name>
<evidence type="ECO:0008006" key="3">
    <source>
        <dbReference type="Google" id="ProtNLM"/>
    </source>
</evidence>
<dbReference type="STRING" id="299262.BWR18_11080"/>
<protein>
    <recommendedName>
        <fullName evidence="3">LysM domain-containing protein</fullName>
    </recommendedName>
</protein>
<dbReference type="Proteomes" id="UP000186336">
    <property type="component" value="Chromosome"/>
</dbReference>
<dbReference type="OrthoDB" id="9813091at2"/>
<dbReference type="EMBL" id="CP019312">
    <property type="protein sequence ID" value="APX12161.1"/>
    <property type="molecule type" value="Genomic_DNA"/>
</dbReference>